<evidence type="ECO:0000259" key="24">
    <source>
        <dbReference type="PROSITE" id="PS50197"/>
    </source>
</evidence>
<dbReference type="InterPro" id="IPR011009">
    <property type="entry name" value="Kinase-like_dom_sf"/>
</dbReference>
<evidence type="ECO:0000256" key="16">
    <source>
        <dbReference type="ARBA" id="ARBA00058689"/>
    </source>
</evidence>
<comment type="similarity">
    <text evidence="17">Belongs to the WD repeat WDR81 family.</text>
</comment>
<dbReference type="PROSITE" id="PS50197">
    <property type="entry name" value="BEACH"/>
    <property type="match status" value="1"/>
</dbReference>
<dbReference type="SMART" id="SM01026">
    <property type="entry name" value="Beach"/>
    <property type="match status" value="1"/>
</dbReference>
<feature type="compositionally biased region" description="Basic and acidic residues" evidence="22">
    <location>
        <begin position="1227"/>
        <end position="1247"/>
    </location>
</feature>
<feature type="coiled-coil region" evidence="21">
    <location>
        <begin position="346"/>
        <end position="376"/>
    </location>
</feature>
<evidence type="ECO:0000256" key="11">
    <source>
        <dbReference type="ARBA" id="ARBA00022946"/>
    </source>
</evidence>
<evidence type="ECO:0000256" key="1">
    <source>
        <dbReference type="ARBA" id="ARBA00004173"/>
    </source>
</evidence>
<dbReference type="Gene3D" id="2.130.10.10">
    <property type="entry name" value="YVTN repeat-like/Quinoprotein amine dehydrogenase"/>
    <property type="match status" value="2"/>
</dbReference>
<dbReference type="FunFam" id="1.10.1540.10:FF:000003">
    <property type="entry name" value="WD repeat-containing protein 81 isoform X1"/>
    <property type="match status" value="1"/>
</dbReference>
<evidence type="ECO:0000256" key="19">
    <source>
        <dbReference type="ARBA" id="ARBA00070555"/>
    </source>
</evidence>
<dbReference type="PANTHER" id="PTHR44662:SF1">
    <property type="entry name" value="WD REPEAT-CONTAINING PROTEIN 81"/>
    <property type="match status" value="1"/>
</dbReference>
<evidence type="ECO:0000256" key="15">
    <source>
        <dbReference type="ARBA" id="ARBA00023329"/>
    </source>
</evidence>
<dbReference type="EMBL" id="JAHDVG010000473">
    <property type="protein sequence ID" value="KAH1178801.1"/>
    <property type="molecule type" value="Genomic_DNA"/>
</dbReference>
<evidence type="ECO:0000256" key="9">
    <source>
        <dbReference type="ARBA" id="ARBA00022737"/>
    </source>
</evidence>
<feature type="compositionally biased region" description="Basic and acidic residues" evidence="22">
    <location>
        <begin position="1164"/>
        <end position="1179"/>
    </location>
</feature>
<evidence type="ECO:0000256" key="14">
    <source>
        <dbReference type="ARBA" id="ARBA00023228"/>
    </source>
</evidence>
<evidence type="ECO:0000256" key="23">
    <source>
        <dbReference type="SAM" id="SignalP"/>
    </source>
</evidence>
<dbReference type="Pfam" id="PF00400">
    <property type="entry name" value="WD40"/>
    <property type="match status" value="1"/>
</dbReference>
<sequence>MWWWCREWIHDTVTPSSAFSLPLFLSLGHQADPSAAATPLRVPLSQVPQSAHRIPKVPNSETAVELCRCLTSMECFLRRVEKDLNIDHRQLTAAVEGTHLIAFVPVKWLVSLKERRVLPTLCPRPEGLSEVEVRTFLQHSVQKLPAGWTRVEIHGLRKERLAYPLTLHHSAQDDQNGRLETLHGFMQNVASQNYRNLWCRAHCLYVQPYCHAHTPPPVLALDLLRVALQKIYGCPFLQVGRSVQYASTAKDGSTATKGTSSCPNILQAEALLESANMLYIIYPYVQYCLHDIVTFSPAKLTNSHAKVLFILFHVLQAMRACHQAGLACGPISLRDVAVDEKLCSRLRINLREYEKLEEEERDLRADEEQRAEKSRAVEWTGKEARRTACQEELRGLVLDWVHGRVSNFHYLMQLNRLSGRRMGDPNYHPVLPWVVDFTTKNGKFRDLRKSKFRLNKGDKQLDFTYEMTKQAFAAGGSSGEQLHVPHHISDVLSDITYYVYTARRTPKAVLCCHVRSQWEPNEYPASMERMQSWTPDECIPEFYTDPTIFKSIHSDMPDLDVPSWCSSYEEFIEVHRMLLESREVSQDLHHWIDLTFGYKLLGKDAVKEKNVCLHLVDNHTHLASYGVVQLFDQPHPRRMVGLAYIPAEAPVIARPLIQNARETIVLEDAQGQMGDGVNGLVLEATPCETSWSGEKSISGEFDLEQGTEALDSIPAAGRAADQPCPGTPSAQPSNLPAYPTEGKTSSVRPNRRSKPGVAQAERDKMKIMLPEGFNPVQALEELEKLYNFLVKGLNSEMEQPLVELPLGPSDLFQRDMQALGVLIAEVVFAPRVRTLKPDASLLERFLIVRNLCQYHPKEIPAPLQHMLDTLLQLNMPEGRLLKNKVAKNRVQLFEYNPVSQGLPPPSPSQFLSPFSSVVPFPPYFPSLHKFIFTYQSKKVEDESQGRELVFQLCQQLEGILCEITPEGLEILLPFILSLMSEENTAVYTAWYLFEPIAKALGPKNANKYLLKPLIGAYENPCCLHGRFYLYTDCFVAQLMVRLGLQSFLSNLLAHILQILVGVESSQEESKSLLGTAEDEESGGGSPVSCAFGEEIKMDVDHGSTALDLLDYTSGVSFHDQAYLPENEDFQSGLYVSESLQPQEQELLSLGRLSDRSSASEVSLGEDRPADGDSQKDKSSLKSVDSSQDLKQSEDSEEEEEEEEEEATVATELTLSGGTGASMDAALADDHSEPGEGEEQELHDHSEDKEQTILLDTACKMVRWLSAKLGPTVTSRYIARNLLRLLTSCYIGPTRQQFVPSNEENSPLNAGNIYQKRPVLGDQVSKPVLACLMYMAYLYGEPVLTYQYLPYISYLVGPSSGVGSGRLNSRKEAGLLAAVTLTQKIIVCLSDATLMDILPKISQEVLLPVLGFLTSPAIGFPSGVQARTVLCVKTISLIALICLRIGQEMVQQHLSDTVGTFFGAFSLLQELQEQGLSSESLSPGETPELEVPFSDGRALPLDPATLAELQKVFSPEMAYTTYVPFSCLLGDVIRTIVPNHSLVGRLANLYLESVNPKSLPLVSQEPALGTACLDQDARGSEPSSSHHEDSHSGTFGSVLVGNRIQVPAETQHASSGSLCFSPRADGFCPSSASEENALKQDLPRSAHMLCGNWLAYWQYEIGVSQHDPRFHFHQIKLQSFLGHTGAIKCVAPLSCEDFFLSGSKDKTVRLWPLYNSGDGTSETEPRLTYAQHKKSVFYVSQLEAPQQVVSCDGTVHVWDQFTGKLLRTFDALDSKVPITAVTTMPSPHSSISVASADSVLRFIDHRKPGLQHEFRLASGVSAGLIRCLAVSPSGRSVMAGFSSGFIVLLDTRTGLILRGWPAHEGDILQIKAAEGSVLISSSSDHSLTVWKELEQKPLHQYKSASDPIHAFDLYGSEVVTGTVANKIGVYSMLESSAFPTSTTKLSSENFRGTLTSLAVLPTKCHLLLGSDNGVIRLLA</sequence>
<dbReference type="GO" id="GO:0005829">
    <property type="term" value="C:cytosol"/>
    <property type="evidence" value="ECO:0007669"/>
    <property type="project" value="UniProtKB-SubCell"/>
</dbReference>
<feature type="region of interest" description="Disordered" evidence="22">
    <location>
        <begin position="1149"/>
        <end position="1247"/>
    </location>
</feature>
<dbReference type="GO" id="GO:0005765">
    <property type="term" value="C:lysosomal membrane"/>
    <property type="evidence" value="ECO:0007669"/>
    <property type="project" value="UniProtKB-SubCell"/>
</dbReference>
<evidence type="ECO:0000256" key="6">
    <source>
        <dbReference type="ARBA" id="ARBA00004656"/>
    </source>
</evidence>
<feature type="compositionally biased region" description="Acidic residues" evidence="22">
    <location>
        <begin position="1194"/>
        <end position="1206"/>
    </location>
</feature>
<dbReference type="InterPro" id="IPR015943">
    <property type="entry name" value="WD40/YVTN_repeat-like_dom_sf"/>
</dbReference>
<evidence type="ECO:0000256" key="2">
    <source>
        <dbReference type="ARBA" id="ARBA00004220"/>
    </source>
</evidence>
<dbReference type="PROSITE" id="PS50082">
    <property type="entry name" value="WD_REPEATS_2"/>
    <property type="match status" value="1"/>
</dbReference>
<dbReference type="FunFam" id="2.130.10.10:FF:000341">
    <property type="entry name" value="WD repeat-containing protein 81 isoform X1"/>
    <property type="match status" value="1"/>
</dbReference>
<evidence type="ECO:0000256" key="5">
    <source>
        <dbReference type="ARBA" id="ARBA00004652"/>
    </source>
</evidence>
<evidence type="ECO:0000256" key="8">
    <source>
        <dbReference type="ARBA" id="ARBA00022574"/>
    </source>
</evidence>
<dbReference type="GO" id="GO:0035014">
    <property type="term" value="F:phosphatidylinositol 3-kinase regulator activity"/>
    <property type="evidence" value="ECO:0007669"/>
    <property type="project" value="TreeGrafter"/>
</dbReference>
<dbReference type="CDD" id="cd06071">
    <property type="entry name" value="Beach"/>
    <property type="match status" value="1"/>
</dbReference>
<evidence type="ECO:0000256" key="3">
    <source>
        <dbReference type="ARBA" id="ARBA00004414"/>
    </source>
</evidence>
<dbReference type="GO" id="GO:0000421">
    <property type="term" value="C:autophagosome membrane"/>
    <property type="evidence" value="ECO:0007669"/>
    <property type="project" value="UniProtKB-SubCell"/>
</dbReference>
<dbReference type="Proteomes" id="UP000827986">
    <property type="component" value="Unassembled WGS sequence"/>
</dbReference>
<dbReference type="PANTHER" id="PTHR44662">
    <property type="entry name" value="WD REPEAT-CONTAINING PROTEIN 81"/>
    <property type="match status" value="1"/>
</dbReference>
<dbReference type="FunFam" id="2.130.10.10:FF:000355">
    <property type="entry name" value="WD repeat-containing protein 81 isoform X1"/>
    <property type="match status" value="1"/>
</dbReference>
<evidence type="ECO:0000256" key="10">
    <source>
        <dbReference type="ARBA" id="ARBA00022753"/>
    </source>
</evidence>
<feature type="region of interest" description="Disordered" evidence="22">
    <location>
        <begin position="716"/>
        <end position="762"/>
    </location>
</feature>
<dbReference type="SMART" id="SM00320">
    <property type="entry name" value="WD40"/>
    <property type="match status" value="7"/>
</dbReference>
<dbReference type="Pfam" id="PF02138">
    <property type="entry name" value="Beach"/>
    <property type="match status" value="1"/>
</dbReference>
<evidence type="ECO:0000256" key="4">
    <source>
        <dbReference type="ARBA" id="ARBA00004514"/>
    </source>
</evidence>
<dbReference type="SUPFAM" id="SSF81837">
    <property type="entry name" value="BEACH domain"/>
    <property type="match status" value="1"/>
</dbReference>
<dbReference type="InterPro" id="IPR001680">
    <property type="entry name" value="WD40_rpt"/>
</dbReference>
<keyword evidence="9" id="KW-0677">Repeat</keyword>
<evidence type="ECO:0000256" key="18">
    <source>
        <dbReference type="ARBA" id="ARBA00064041"/>
    </source>
</evidence>
<reference evidence="25" key="1">
    <citation type="submission" date="2021-09" db="EMBL/GenBank/DDBJ databases">
        <title>The genome of Mauremys mutica provides insights into the evolution of semi-aquatic lifestyle.</title>
        <authorList>
            <person name="Gong S."/>
            <person name="Gao Y."/>
        </authorList>
    </citation>
    <scope>NUCLEOTIDE SEQUENCE</scope>
    <source>
        <strain evidence="25">MM-2020</strain>
        <tissue evidence="25">Muscle</tissue>
    </source>
</reference>
<dbReference type="GO" id="GO:0035973">
    <property type="term" value="P:aggrephagy"/>
    <property type="evidence" value="ECO:0007669"/>
    <property type="project" value="TreeGrafter"/>
</dbReference>
<dbReference type="InterPro" id="IPR036372">
    <property type="entry name" value="BEACH_dom_sf"/>
</dbReference>
<evidence type="ECO:0000256" key="21">
    <source>
        <dbReference type="SAM" id="Coils"/>
    </source>
</evidence>
<evidence type="ECO:0000313" key="26">
    <source>
        <dbReference type="Proteomes" id="UP000827986"/>
    </source>
</evidence>
<keyword evidence="10" id="KW-0967">Endosome</keyword>
<name>A0A9D4B396_9SAUR</name>
<dbReference type="OrthoDB" id="29306at2759"/>
<dbReference type="InterPro" id="IPR016024">
    <property type="entry name" value="ARM-type_fold"/>
</dbReference>
<gene>
    <name evidence="25" type="ORF">KIL84_000132</name>
</gene>
<evidence type="ECO:0000256" key="22">
    <source>
        <dbReference type="SAM" id="MobiDB-lite"/>
    </source>
</evidence>
<feature type="signal peptide" evidence="23">
    <location>
        <begin position="1"/>
        <end position="18"/>
    </location>
</feature>
<dbReference type="InterPro" id="IPR052651">
    <property type="entry name" value="WDR81"/>
</dbReference>
<keyword evidence="13" id="KW-0472">Membrane</keyword>
<accession>A0A9D4B396</accession>
<keyword evidence="11" id="KW-0809">Transit peptide</keyword>
<comment type="caution">
    <text evidence="25">The sequence shown here is derived from an EMBL/GenBank/DDBJ whole genome shotgun (WGS) entry which is preliminary data.</text>
</comment>
<dbReference type="GO" id="GO:0005739">
    <property type="term" value="C:mitochondrion"/>
    <property type="evidence" value="ECO:0007669"/>
    <property type="project" value="UniProtKB-SubCell"/>
</dbReference>
<comment type="subcellular location">
    <subcellularLocation>
        <location evidence="4">Cytoplasm</location>
        <location evidence="4">Cytosol</location>
    </subcellularLocation>
    <subcellularLocation>
        <location evidence="5">Cytoplasmic vesicle</location>
        <location evidence="5">Autophagosome membrane</location>
    </subcellularLocation>
    <subcellularLocation>
        <location evidence="2">Early endosome membrane</location>
        <topology evidence="2">Peripheral membrane protein</topology>
    </subcellularLocation>
    <subcellularLocation>
        <location evidence="3">Late endosome membrane</location>
    </subcellularLocation>
    <subcellularLocation>
        <location evidence="6">Lysosome membrane</location>
    </subcellularLocation>
    <subcellularLocation>
        <location evidence="1">Mitochondrion</location>
    </subcellularLocation>
</comment>
<feature type="chain" id="PRO_5039259853" description="WD repeat-containing protein 81" evidence="23">
    <location>
        <begin position="19"/>
        <end position="1978"/>
    </location>
</feature>
<feature type="compositionally biased region" description="Low complexity" evidence="22">
    <location>
        <begin position="1149"/>
        <end position="1159"/>
    </location>
</feature>
<keyword evidence="26" id="KW-1185">Reference proteome</keyword>
<protein>
    <recommendedName>
        <fullName evidence="19">WD repeat-containing protein 81</fullName>
    </recommendedName>
</protein>
<feature type="repeat" description="WD" evidence="20">
    <location>
        <begin position="1679"/>
        <end position="1710"/>
    </location>
</feature>
<evidence type="ECO:0000256" key="13">
    <source>
        <dbReference type="ARBA" id="ARBA00023136"/>
    </source>
</evidence>
<dbReference type="GO" id="GO:0031901">
    <property type="term" value="C:early endosome membrane"/>
    <property type="evidence" value="ECO:0007669"/>
    <property type="project" value="UniProtKB-SubCell"/>
</dbReference>
<dbReference type="Gene3D" id="1.10.1540.10">
    <property type="entry name" value="BEACH domain"/>
    <property type="match status" value="1"/>
</dbReference>
<comment type="function">
    <text evidence="16">Functions as a negative regulator of the PI3 kinase/PI3K activity associated with endosomal membranes via BECN1, a core subunit of the PI3K complex. By modifying the phosphatidylinositol 3-phosphate/PtdInsP3 content of endosomal membranes may regulate endosome fusion, recycling, sorting and early to late endosome transport. It is for instance, required for the delivery of cargos like BST2/tetherin from early to late endosome and thereby participates indirectly to their degradation by the lysosome. May also play a role in aggrephagy, the macroautophagic degradation of ubiquitinated protein aggregates. In this process, may regulate the interaction of SQSTM1 with ubiquitinated proteins and also recruit MAP1LC3C. May also be involved in maintenance of normal mitochondrial structure and organization.</text>
</comment>
<keyword evidence="14" id="KW-0458">Lysosome</keyword>
<keyword evidence="7" id="KW-0963">Cytoplasm</keyword>
<dbReference type="SUPFAM" id="SSF48371">
    <property type="entry name" value="ARM repeat"/>
    <property type="match status" value="1"/>
</dbReference>
<dbReference type="SUPFAM" id="SSF50978">
    <property type="entry name" value="WD40 repeat-like"/>
    <property type="match status" value="1"/>
</dbReference>
<comment type="subunit">
    <text evidence="18">Interacts with WDR91; involved in early to late endosome cargo transport. Interacts with BECN1; negatively regulates the PI3 kinase/PI3K activity associated with endosomal membranes. Interacts with SQSTM1; the interaction is direct and regulates the interaction of SQSTM1 with ubiquitinated proteins. Interacts with MAP1LC3C; recruits MAP1LC3C to ubiquitinated protein aggregates in the aggrephagy process.</text>
</comment>
<keyword evidence="15" id="KW-0968">Cytoplasmic vesicle</keyword>
<evidence type="ECO:0000256" key="17">
    <source>
        <dbReference type="ARBA" id="ARBA00060735"/>
    </source>
</evidence>
<evidence type="ECO:0000256" key="12">
    <source>
        <dbReference type="ARBA" id="ARBA00023128"/>
    </source>
</evidence>
<dbReference type="InterPro" id="IPR036322">
    <property type="entry name" value="WD40_repeat_dom_sf"/>
</dbReference>
<feature type="domain" description="BEACH" evidence="24">
    <location>
        <begin position="385"/>
        <end position="661"/>
    </location>
</feature>
<keyword evidence="8 20" id="KW-0853">WD repeat</keyword>
<keyword evidence="23" id="KW-0732">Signal</keyword>
<dbReference type="InterPro" id="IPR000409">
    <property type="entry name" value="BEACH_dom"/>
</dbReference>
<dbReference type="SUPFAM" id="SSF56112">
    <property type="entry name" value="Protein kinase-like (PK-like)"/>
    <property type="match status" value="1"/>
</dbReference>
<feature type="compositionally biased region" description="Low complexity" evidence="22">
    <location>
        <begin position="1180"/>
        <end position="1189"/>
    </location>
</feature>
<dbReference type="PROSITE" id="PS50294">
    <property type="entry name" value="WD_REPEATS_REGION"/>
    <property type="match status" value="1"/>
</dbReference>
<organism evidence="25 26">
    <name type="scientific">Mauremys mutica</name>
    <name type="common">yellowpond turtle</name>
    <dbReference type="NCBI Taxonomy" id="74926"/>
    <lineage>
        <taxon>Eukaryota</taxon>
        <taxon>Metazoa</taxon>
        <taxon>Chordata</taxon>
        <taxon>Craniata</taxon>
        <taxon>Vertebrata</taxon>
        <taxon>Euteleostomi</taxon>
        <taxon>Archelosauria</taxon>
        <taxon>Testudinata</taxon>
        <taxon>Testudines</taxon>
        <taxon>Cryptodira</taxon>
        <taxon>Durocryptodira</taxon>
        <taxon>Testudinoidea</taxon>
        <taxon>Geoemydidae</taxon>
        <taxon>Geoemydinae</taxon>
        <taxon>Mauremys</taxon>
    </lineage>
</organism>
<keyword evidence="12" id="KW-0496">Mitochondrion</keyword>
<dbReference type="GO" id="GO:0031902">
    <property type="term" value="C:late endosome membrane"/>
    <property type="evidence" value="ECO:0007669"/>
    <property type="project" value="UniProtKB-SubCell"/>
</dbReference>
<evidence type="ECO:0000313" key="25">
    <source>
        <dbReference type="EMBL" id="KAH1178801.1"/>
    </source>
</evidence>
<evidence type="ECO:0000256" key="20">
    <source>
        <dbReference type="PROSITE-ProRule" id="PRU00221"/>
    </source>
</evidence>
<keyword evidence="21" id="KW-0175">Coiled coil</keyword>
<proteinExistence type="inferred from homology"/>
<evidence type="ECO:0000256" key="7">
    <source>
        <dbReference type="ARBA" id="ARBA00022490"/>
    </source>
</evidence>